<dbReference type="AGR" id="RGD:150342864"/>
<dbReference type="OMA" id="YDILAWY"/>
<dbReference type="RGD" id="150342864">
    <property type="gene designation" value="ENSRNOG00000070109"/>
</dbReference>
<dbReference type="GO" id="GO:0005576">
    <property type="term" value="C:extracellular region"/>
    <property type="evidence" value="ECO:0007669"/>
    <property type="project" value="UniProtKB-ARBA"/>
</dbReference>
<sequence>DTQMTQALPSLTVCVSESVTVISQASEDIYNALHWYQLKPGKSPQLLICDATSLEDGIPSRFGGSGSDTQFSLKINSFQPEDIATYYCQNGLLPLPQ</sequence>
<dbReference type="Ensembl" id="ENSRNOT00000097628.2">
    <property type="protein sequence ID" value="ENSRNOP00000093295.2"/>
    <property type="gene ID" value="ENSRNOG00000090388.1"/>
</dbReference>
<dbReference type="InterPro" id="IPR036179">
    <property type="entry name" value="Ig-like_dom_sf"/>
</dbReference>
<evidence type="ECO:0000313" key="4">
    <source>
        <dbReference type="RGD" id="150342864"/>
    </source>
</evidence>
<dbReference type="OrthoDB" id="8908372at2759"/>
<keyword evidence="3" id="KW-1185">Reference proteome</keyword>
<reference evidence="2" key="1">
    <citation type="submission" date="2024-01" db="EMBL/GenBank/DDBJ databases">
        <title>GRCr8: a new rat reference genome assembly contstructed from accurate long reads and long range scaffolding.</title>
        <authorList>
            <person name="Doris P.A."/>
            <person name="Kalbfleisch T."/>
            <person name="Li K."/>
            <person name="Howe K."/>
            <person name="Wood J."/>
        </authorList>
    </citation>
    <scope>NUCLEOTIDE SEQUENCE [LARGE SCALE GENOMIC DNA]</scope>
    <source>
        <strain evidence="2">Brown Norway</strain>
    </source>
</reference>
<dbReference type="SUPFAM" id="SSF48726">
    <property type="entry name" value="Immunoglobulin"/>
    <property type="match status" value="1"/>
</dbReference>
<proteinExistence type="predicted"/>
<reference evidence="2" key="2">
    <citation type="submission" date="2025-08" db="UniProtKB">
        <authorList>
            <consortium name="Ensembl"/>
        </authorList>
    </citation>
    <scope>IDENTIFICATION</scope>
    <source>
        <strain evidence="2">Brown Norway</strain>
    </source>
</reference>
<dbReference type="FunCoup" id="A0A8I6AJI1">
    <property type="interactions" value="402"/>
</dbReference>
<organism evidence="2 3">
    <name type="scientific">Rattus norvegicus</name>
    <name type="common">Rat</name>
    <dbReference type="NCBI Taxonomy" id="10116"/>
    <lineage>
        <taxon>Eukaryota</taxon>
        <taxon>Metazoa</taxon>
        <taxon>Chordata</taxon>
        <taxon>Craniata</taxon>
        <taxon>Vertebrata</taxon>
        <taxon>Euteleostomi</taxon>
        <taxon>Mammalia</taxon>
        <taxon>Eutheria</taxon>
        <taxon>Euarchontoglires</taxon>
        <taxon>Glires</taxon>
        <taxon>Rodentia</taxon>
        <taxon>Myomorpha</taxon>
        <taxon>Muroidea</taxon>
        <taxon>Muridae</taxon>
        <taxon>Murinae</taxon>
        <taxon>Rattus</taxon>
    </lineage>
</organism>
<dbReference type="Proteomes" id="UP000002494">
    <property type="component" value="Chromosome 4"/>
</dbReference>
<dbReference type="GO" id="GO:0002250">
    <property type="term" value="P:adaptive immune response"/>
    <property type="evidence" value="ECO:0007669"/>
    <property type="project" value="UniProtKB-KW"/>
</dbReference>
<gene>
    <name evidence="4" type="primary">ENSRNOG00000070109</name>
</gene>
<dbReference type="GO" id="GO:0006955">
    <property type="term" value="P:immune response"/>
    <property type="evidence" value="ECO:0000318"/>
    <property type="project" value="GO_Central"/>
</dbReference>
<evidence type="ECO:0000259" key="1">
    <source>
        <dbReference type="SMART" id="SM00406"/>
    </source>
</evidence>
<evidence type="ECO:0000313" key="3">
    <source>
        <dbReference type="Proteomes" id="UP000002494"/>
    </source>
</evidence>
<feature type="domain" description="Immunoglobulin V-set" evidence="1">
    <location>
        <begin position="18"/>
        <end position="90"/>
    </location>
</feature>
<dbReference type="GO" id="GO:0005886">
    <property type="term" value="C:plasma membrane"/>
    <property type="evidence" value="ECO:0007669"/>
    <property type="project" value="UniProtKB-ARBA"/>
</dbReference>
<dbReference type="Gene3D" id="2.60.40.10">
    <property type="entry name" value="Immunoglobulins"/>
    <property type="match status" value="1"/>
</dbReference>
<dbReference type="GO" id="GO:0019814">
    <property type="term" value="C:immunoglobulin complex"/>
    <property type="evidence" value="ECO:0000318"/>
    <property type="project" value="GO_Central"/>
</dbReference>
<evidence type="ECO:0000313" key="2">
    <source>
        <dbReference type="Ensembl" id="ENSRNOP00000093295.2"/>
    </source>
</evidence>
<reference evidence="2" key="3">
    <citation type="submission" date="2025-09" db="UniProtKB">
        <authorList>
            <consortium name="Ensembl"/>
        </authorList>
    </citation>
    <scope>IDENTIFICATION</scope>
    <source>
        <strain evidence="2">Brown Norway</strain>
    </source>
</reference>
<dbReference type="GeneTree" id="ENSGT00940000153924"/>
<dbReference type="InterPro" id="IPR050150">
    <property type="entry name" value="IgV_Light_Chain"/>
</dbReference>
<dbReference type="InterPro" id="IPR013783">
    <property type="entry name" value="Ig-like_fold"/>
</dbReference>
<protein>
    <recommendedName>
        <fullName evidence="1">Immunoglobulin V-set domain-containing protein</fullName>
    </recommendedName>
</protein>
<dbReference type="InterPro" id="IPR013106">
    <property type="entry name" value="Ig_V-set"/>
</dbReference>
<dbReference type="PANTHER" id="PTHR23267">
    <property type="entry name" value="IMMUNOGLOBULIN LIGHT CHAIN"/>
    <property type="match status" value="1"/>
</dbReference>
<dbReference type="SMART" id="SM00406">
    <property type="entry name" value="IGv"/>
    <property type="match status" value="1"/>
</dbReference>
<dbReference type="Pfam" id="PF07686">
    <property type="entry name" value="V-set"/>
    <property type="match status" value="1"/>
</dbReference>
<name>A0A8I6AJI1_RAT</name>
<accession>A0A8I6AJI1</accession>
<dbReference type="AlphaFoldDB" id="A0A8I6AJI1"/>